<dbReference type="Pfam" id="PF00005">
    <property type="entry name" value="ABC_tran"/>
    <property type="match status" value="1"/>
</dbReference>
<dbReference type="InterPro" id="IPR027417">
    <property type="entry name" value="P-loop_NTPase"/>
</dbReference>
<dbReference type="KEGG" id="cber:B5D82_14515"/>
<protein>
    <submittedName>
        <fullName evidence="6">ABC transporter ATP-binding protein</fullName>
    </submittedName>
</protein>
<comment type="similarity">
    <text evidence="1">Belongs to the ABC transporter superfamily.</text>
</comment>
<evidence type="ECO:0000313" key="6">
    <source>
        <dbReference type="EMBL" id="ASP48873.1"/>
    </source>
</evidence>
<name>A0A222GB55_9GAMM</name>
<keyword evidence="2" id="KW-0813">Transport</keyword>
<dbReference type="SMART" id="SM00382">
    <property type="entry name" value="AAA"/>
    <property type="match status" value="1"/>
</dbReference>
<dbReference type="InterPro" id="IPR003439">
    <property type="entry name" value="ABC_transporter-like_ATP-bd"/>
</dbReference>
<evidence type="ECO:0000313" key="7">
    <source>
        <dbReference type="Proteomes" id="UP000202259"/>
    </source>
</evidence>
<reference evidence="6 7" key="1">
    <citation type="submission" date="2017-08" db="EMBL/GenBank/DDBJ databases">
        <title>Complete genome of Colwellia sp. NB097-1, a psychrophile bacterium ioslated from Bering Sea.</title>
        <authorList>
            <person name="Chen X."/>
        </authorList>
    </citation>
    <scope>NUCLEOTIDE SEQUENCE [LARGE SCALE GENOMIC DNA]</scope>
    <source>
        <strain evidence="6 7">NB097-1</strain>
    </source>
</reference>
<dbReference type="InterPro" id="IPR003593">
    <property type="entry name" value="AAA+_ATPase"/>
</dbReference>
<dbReference type="PANTHER" id="PTHR42794:SF2">
    <property type="entry name" value="ABC TRANSPORTER ATP-BINDING PROTEIN"/>
    <property type="match status" value="1"/>
</dbReference>
<evidence type="ECO:0000256" key="3">
    <source>
        <dbReference type="ARBA" id="ARBA00022741"/>
    </source>
</evidence>
<dbReference type="EMBL" id="CP020465">
    <property type="protein sequence ID" value="ASP48873.1"/>
    <property type="molecule type" value="Genomic_DNA"/>
</dbReference>
<dbReference type="GO" id="GO:0005524">
    <property type="term" value="F:ATP binding"/>
    <property type="evidence" value="ECO:0007669"/>
    <property type="project" value="UniProtKB-KW"/>
</dbReference>
<evidence type="ECO:0000259" key="5">
    <source>
        <dbReference type="PROSITE" id="PS50893"/>
    </source>
</evidence>
<accession>A0A222GB55</accession>
<feature type="domain" description="ABC transporter" evidence="5">
    <location>
        <begin position="5"/>
        <end position="237"/>
    </location>
</feature>
<dbReference type="SUPFAM" id="SSF52540">
    <property type="entry name" value="P-loop containing nucleoside triphosphate hydrolases"/>
    <property type="match status" value="1"/>
</dbReference>
<dbReference type="RefSeq" id="WP_081152513.1">
    <property type="nucleotide sequence ID" value="NZ_CP020465.1"/>
</dbReference>
<dbReference type="OrthoDB" id="5292475at2"/>
<keyword evidence="4 6" id="KW-0067">ATP-binding</keyword>
<dbReference type="GO" id="GO:0016887">
    <property type="term" value="F:ATP hydrolysis activity"/>
    <property type="evidence" value="ECO:0007669"/>
    <property type="project" value="InterPro"/>
</dbReference>
<evidence type="ECO:0000256" key="2">
    <source>
        <dbReference type="ARBA" id="ARBA00022448"/>
    </source>
</evidence>
<sequence length="280" mass="30978">MTKLLSVEAVSWSVDQQVILNNISFDVSRGDIIGIIGPNGAGKTSLLKCLLNQYKNWQGSIKLKNKALTQYKPHELAQTFALVVQNAPPIFDLKVYDVVRMGLLPYKALFARDNDADKKNIMLALAKVGLASSEAKYFNTLSGGEQQRVLIAKALVQKAKILVLDEPTNHLDIFYQHQILQLVKALNITVIMTIHDLNLAAHYCNRLLLLDKGNLVCDNSVDQVLKPELLTNVFGLPCYRDDAKHCGVPRVYFYPASDVSTVIPSALNSALSNNRQGESS</sequence>
<proteinExistence type="inferred from homology"/>
<dbReference type="Proteomes" id="UP000202259">
    <property type="component" value="Chromosome"/>
</dbReference>
<keyword evidence="7" id="KW-1185">Reference proteome</keyword>
<keyword evidence="3" id="KW-0547">Nucleotide-binding</keyword>
<evidence type="ECO:0000256" key="1">
    <source>
        <dbReference type="ARBA" id="ARBA00005417"/>
    </source>
</evidence>
<organism evidence="6 7">
    <name type="scientific">Cognaticolwellia beringensis</name>
    <dbReference type="NCBI Taxonomy" id="1967665"/>
    <lineage>
        <taxon>Bacteria</taxon>
        <taxon>Pseudomonadati</taxon>
        <taxon>Pseudomonadota</taxon>
        <taxon>Gammaproteobacteria</taxon>
        <taxon>Alteromonadales</taxon>
        <taxon>Colwelliaceae</taxon>
        <taxon>Cognaticolwellia</taxon>
    </lineage>
</organism>
<gene>
    <name evidence="6" type="ORF">B5D82_14515</name>
</gene>
<dbReference type="PROSITE" id="PS50893">
    <property type="entry name" value="ABC_TRANSPORTER_2"/>
    <property type="match status" value="1"/>
</dbReference>
<dbReference type="PROSITE" id="PS00211">
    <property type="entry name" value="ABC_TRANSPORTER_1"/>
    <property type="match status" value="1"/>
</dbReference>
<dbReference type="PANTHER" id="PTHR42794">
    <property type="entry name" value="HEMIN IMPORT ATP-BINDING PROTEIN HMUV"/>
    <property type="match status" value="1"/>
</dbReference>
<evidence type="ECO:0000256" key="4">
    <source>
        <dbReference type="ARBA" id="ARBA00022840"/>
    </source>
</evidence>
<dbReference type="FunFam" id="3.40.50.300:FF:000134">
    <property type="entry name" value="Iron-enterobactin ABC transporter ATP-binding protein"/>
    <property type="match status" value="1"/>
</dbReference>
<dbReference type="Gene3D" id="3.40.50.300">
    <property type="entry name" value="P-loop containing nucleotide triphosphate hydrolases"/>
    <property type="match status" value="1"/>
</dbReference>
<dbReference type="AlphaFoldDB" id="A0A222GB55"/>
<dbReference type="CDD" id="cd03214">
    <property type="entry name" value="ABC_Iron-Siderophores_B12_Hemin"/>
    <property type="match status" value="1"/>
</dbReference>
<dbReference type="InterPro" id="IPR017871">
    <property type="entry name" value="ABC_transporter-like_CS"/>
</dbReference>